<dbReference type="PROSITE" id="PS50977">
    <property type="entry name" value="HTH_TETR_2"/>
    <property type="match status" value="1"/>
</dbReference>
<proteinExistence type="predicted"/>
<dbReference type="InterPro" id="IPR036271">
    <property type="entry name" value="Tet_transcr_reg_TetR-rel_C_sf"/>
</dbReference>
<dbReference type="Gene3D" id="1.10.10.60">
    <property type="entry name" value="Homeodomain-like"/>
    <property type="match status" value="1"/>
</dbReference>
<evidence type="ECO:0000256" key="1">
    <source>
        <dbReference type="ARBA" id="ARBA00023015"/>
    </source>
</evidence>
<dbReference type="PANTHER" id="PTHR30055">
    <property type="entry name" value="HTH-TYPE TRANSCRIPTIONAL REGULATOR RUTR"/>
    <property type="match status" value="1"/>
</dbReference>
<dbReference type="Pfam" id="PF00440">
    <property type="entry name" value="TetR_N"/>
    <property type="match status" value="1"/>
</dbReference>
<comment type="caution">
    <text evidence="6">The sequence shown here is derived from an EMBL/GenBank/DDBJ whole genome shotgun (WGS) entry which is preliminary data.</text>
</comment>
<evidence type="ECO:0000259" key="5">
    <source>
        <dbReference type="PROSITE" id="PS50977"/>
    </source>
</evidence>
<evidence type="ECO:0000256" key="2">
    <source>
        <dbReference type="ARBA" id="ARBA00023125"/>
    </source>
</evidence>
<dbReference type="SUPFAM" id="SSF46689">
    <property type="entry name" value="Homeodomain-like"/>
    <property type="match status" value="1"/>
</dbReference>
<reference evidence="6 7" key="1">
    <citation type="submission" date="2024-09" db="EMBL/GenBank/DDBJ databases">
        <authorList>
            <person name="Sun Q."/>
            <person name="Mori K."/>
        </authorList>
    </citation>
    <scope>NUCLEOTIDE SEQUENCE [LARGE SCALE GENOMIC DNA]</scope>
    <source>
        <strain evidence="6 7">CCM 7659</strain>
    </source>
</reference>
<gene>
    <name evidence="6" type="ORF">ACFFVD_14205</name>
</gene>
<dbReference type="PANTHER" id="PTHR30055:SF151">
    <property type="entry name" value="TRANSCRIPTIONAL REGULATORY PROTEIN"/>
    <property type="match status" value="1"/>
</dbReference>
<keyword evidence="3" id="KW-0804">Transcription</keyword>
<dbReference type="EMBL" id="JBHMDY010000008">
    <property type="protein sequence ID" value="MFB9260954.1"/>
    <property type="molecule type" value="Genomic_DNA"/>
</dbReference>
<dbReference type="InterPro" id="IPR050109">
    <property type="entry name" value="HTH-type_TetR-like_transc_reg"/>
</dbReference>
<evidence type="ECO:0000313" key="7">
    <source>
        <dbReference type="Proteomes" id="UP001589700"/>
    </source>
</evidence>
<evidence type="ECO:0000256" key="3">
    <source>
        <dbReference type="ARBA" id="ARBA00023163"/>
    </source>
</evidence>
<feature type="domain" description="HTH tetR-type" evidence="5">
    <location>
        <begin position="2"/>
        <end position="62"/>
    </location>
</feature>
<organism evidence="6 7">
    <name type="scientific">Dietzia aerolata</name>
    <dbReference type="NCBI Taxonomy" id="595984"/>
    <lineage>
        <taxon>Bacteria</taxon>
        <taxon>Bacillati</taxon>
        <taxon>Actinomycetota</taxon>
        <taxon>Actinomycetes</taxon>
        <taxon>Mycobacteriales</taxon>
        <taxon>Dietziaceae</taxon>
        <taxon>Dietzia</taxon>
    </lineage>
</organism>
<dbReference type="RefSeq" id="WP_380024061.1">
    <property type="nucleotide sequence ID" value="NZ_JBHMDY010000008.1"/>
</dbReference>
<evidence type="ECO:0000313" key="6">
    <source>
        <dbReference type="EMBL" id="MFB9260954.1"/>
    </source>
</evidence>
<keyword evidence="2 4" id="KW-0238">DNA-binding</keyword>
<dbReference type="InterPro" id="IPR003012">
    <property type="entry name" value="Tet_transcr_reg_TetR"/>
</dbReference>
<name>A0ABV5JW82_9ACTN</name>
<evidence type="ECO:0000256" key="4">
    <source>
        <dbReference type="PROSITE-ProRule" id="PRU00335"/>
    </source>
</evidence>
<dbReference type="InterPro" id="IPR001647">
    <property type="entry name" value="HTH_TetR"/>
</dbReference>
<dbReference type="Gene3D" id="1.10.357.10">
    <property type="entry name" value="Tetracycline Repressor, domain 2"/>
    <property type="match status" value="1"/>
</dbReference>
<accession>A0ABV5JW82</accession>
<protein>
    <submittedName>
        <fullName evidence="6">TetR family transcriptional regulator</fullName>
    </submittedName>
</protein>
<dbReference type="PRINTS" id="PR00455">
    <property type="entry name" value="HTHTETR"/>
</dbReference>
<sequence>MALSKTSVVDTALALLGEAGLPGMSMRTLATRLGVQPSALYWHFPSKQVLLTAVAERVLATVPSVEPTGSAADELRAIGEGLREAVTGVPDGAEIVALGLAAGARNPVAEAVAATCERHGMGDRTAGLTTALTGYVIGLGLEEQTHHNLRVADPELPAVDFGPRFDGGLGALLAGVAAG</sequence>
<feature type="DNA-binding region" description="H-T-H motif" evidence="4">
    <location>
        <begin position="25"/>
        <end position="44"/>
    </location>
</feature>
<dbReference type="PRINTS" id="PR00400">
    <property type="entry name" value="TETREPRESSOR"/>
</dbReference>
<keyword evidence="1" id="KW-0805">Transcription regulation</keyword>
<dbReference type="SUPFAM" id="SSF48498">
    <property type="entry name" value="Tetracyclin repressor-like, C-terminal domain"/>
    <property type="match status" value="1"/>
</dbReference>
<keyword evidence="7" id="KW-1185">Reference proteome</keyword>
<dbReference type="InterPro" id="IPR009057">
    <property type="entry name" value="Homeodomain-like_sf"/>
</dbReference>
<dbReference type="Proteomes" id="UP001589700">
    <property type="component" value="Unassembled WGS sequence"/>
</dbReference>